<dbReference type="GO" id="GO:0005829">
    <property type="term" value="C:cytosol"/>
    <property type="evidence" value="ECO:0007669"/>
    <property type="project" value="TreeGrafter"/>
</dbReference>
<proteinExistence type="predicted"/>
<feature type="domain" description="Inosine/uridine-preferring nucleoside hydrolase" evidence="3">
    <location>
        <begin position="6"/>
        <end position="297"/>
    </location>
</feature>
<organism evidence="4 5">
    <name type="scientific">Sulfobacillus thermosulfidooxidans (strain DSM 9293 / VKM B-1269 / AT-1)</name>
    <dbReference type="NCBI Taxonomy" id="929705"/>
    <lineage>
        <taxon>Bacteria</taxon>
        <taxon>Bacillati</taxon>
        <taxon>Bacillota</taxon>
        <taxon>Clostridia</taxon>
        <taxon>Eubacteriales</taxon>
        <taxon>Clostridiales Family XVII. Incertae Sedis</taxon>
        <taxon>Sulfobacillus</taxon>
    </lineage>
</organism>
<dbReference type="PANTHER" id="PTHR12304">
    <property type="entry name" value="INOSINE-URIDINE PREFERRING NUCLEOSIDE HYDROLASE"/>
    <property type="match status" value="1"/>
</dbReference>
<name>A0A1W1WLZ3_SULTA</name>
<dbReference type="Pfam" id="PF01156">
    <property type="entry name" value="IU_nuc_hydro"/>
    <property type="match status" value="1"/>
</dbReference>
<accession>A0A1W1WLZ3</accession>
<dbReference type="Gene3D" id="3.90.245.10">
    <property type="entry name" value="Ribonucleoside hydrolase-like"/>
    <property type="match status" value="1"/>
</dbReference>
<evidence type="ECO:0000313" key="4">
    <source>
        <dbReference type="EMBL" id="SMC07199.1"/>
    </source>
</evidence>
<reference evidence="5" key="1">
    <citation type="submission" date="2017-04" db="EMBL/GenBank/DDBJ databases">
        <authorList>
            <person name="Varghese N."/>
            <person name="Submissions S."/>
        </authorList>
    </citation>
    <scope>NUCLEOTIDE SEQUENCE [LARGE SCALE GENOMIC DNA]</scope>
    <source>
        <strain evidence="5">DSM 9293</strain>
    </source>
</reference>
<dbReference type="GO" id="GO:0006152">
    <property type="term" value="P:purine nucleoside catabolic process"/>
    <property type="evidence" value="ECO:0007669"/>
    <property type="project" value="TreeGrafter"/>
</dbReference>
<keyword evidence="5" id="KW-1185">Reference proteome</keyword>
<protein>
    <submittedName>
        <fullName evidence="4">Pyrimidine-specific ribonucleoside hydrolase</fullName>
    </submittedName>
</protein>
<dbReference type="InterPro" id="IPR023186">
    <property type="entry name" value="IUNH"/>
</dbReference>
<evidence type="ECO:0000259" key="3">
    <source>
        <dbReference type="Pfam" id="PF01156"/>
    </source>
</evidence>
<evidence type="ECO:0000256" key="1">
    <source>
        <dbReference type="ARBA" id="ARBA00022801"/>
    </source>
</evidence>
<dbReference type="SUPFAM" id="SSF53590">
    <property type="entry name" value="Nucleoside hydrolase"/>
    <property type="match status" value="1"/>
</dbReference>
<keyword evidence="1 4" id="KW-0378">Hydrolase</keyword>
<dbReference type="AlphaFoldDB" id="A0A1W1WLZ3"/>
<dbReference type="CDD" id="cd02651">
    <property type="entry name" value="nuc_hydro_IU_UC_XIUA"/>
    <property type="match status" value="1"/>
</dbReference>
<dbReference type="GO" id="GO:0008477">
    <property type="term" value="F:purine nucleosidase activity"/>
    <property type="evidence" value="ECO:0007669"/>
    <property type="project" value="TreeGrafter"/>
</dbReference>
<dbReference type="RefSeq" id="WP_020374822.1">
    <property type="nucleotide sequence ID" value="NZ_FWWY01000001.1"/>
</dbReference>
<dbReference type="Proteomes" id="UP000192660">
    <property type="component" value="Unassembled WGS sequence"/>
</dbReference>
<sequence length="309" mass="34493">MMMKSVYLDMDPGHDDVLALLVALTAFHVKGVTTVAGNQTVDKTYRNARRVLDLAHYEAISVHQGYAHPLFRPLVTASHVHGSSGLDGYRFHPRTREDEILDDAQMWLASEFLHEPDPITWIATGPLTNVAAFLMGNTHFIPHIERLAIMGGSLNKGNITPYAEFNFYVDPDAADWVLASGIPIRLVGLDVTHKALLSPEALERFLTWGSEVGTMLHDIFTFYFDHEPDAGPGGAPVHDVLAVAAVAHPEFFSWQPMNIRVERCHDVHRGQVIVVPGSGVDDRGVEVAIDIDVDRFFSWMWEMLDPYSR</sequence>
<dbReference type="STRING" id="28034.BFX07_06635"/>
<dbReference type="EMBL" id="FWWY01000001">
    <property type="protein sequence ID" value="SMC07199.1"/>
    <property type="molecule type" value="Genomic_DNA"/>
</dbReference>
<dbReference type="PANTHER" id="PTHR12304:SF4">
    <property type="entry name" value="URIDINE NUCLEOSIDASE"/>
    <property type="match status" value="1"/>
</dbReference>
<keyword evidence="2" id="KW-0326">Glycosidase</keyword>
<gene>
    <name evidence="4" type="ORF">SAMN00768000_3256</name>
</gene>
<dbReference type="InterPro" id="IPR036452">
    <property type="entry name" value="Ribo_hydro-like"/>
</dbReference>
<evidence type="ECO:0000256" key="2">
    <source>
        <dbReference type="ARBA" id="ARBA00023295"/>
    </source>
</evidence>
<evidence type="ECO:0000313" key="5">
    <source>
        <dbReference type="Proteomes" id="UP000192660"/>
    </source>
</evidence>
<dbReference type="InterPro" id="IPR001910">
    <property type="entry name" value="Inosine/uridine_hydrolase_dom"/>
</dbReference>